<dbReference type="PANTHER" id="PTHR35335:SF1">
    <property type="entry name" value="UPF0716 PROTEIN FXSA"/>
    <property type="match status" value="1"/>
</dbReference>
<protein>
    <submittedName>
        <fullName evidence="2">Membrane protein FxsA</fullName>
    </submittedName>
</protein>
<keyword evidence="1" id="KW-1133">Transmembrane helix</keyword>
<dbReference type="GO" id="GO:0016020">
    <property type="term" value="C:membrane"/>
    <property type="evidence" value="ECO:0007669"/>
    <property type="project" value="InterPro"/>
</dbReference>
<sequence length="132" mass="14692">MLVRILVVLFIVVPAIELWGLIAVGKVIGGWNTVALVILIGLVGAWLAKQQGMQVLRLLQLQLSRGQMPTEALIDGALILAGGVLLLTPGFFTDLFGLVFLIPYTRMIVRHLLKRWLWSLISSGRVHILFRR</sequence>
<keyword evidence="1" id="KW-0472">Membrane</keyword>
<evidence type="ECO:0000313" key="3">
    <source>
        <dbReference type="Proteomes" id="UP001151071"/>
    </source>
</evidence>
<dbReference type="PANTHER" id="PTHR35335">
    <property type="entry name" value="UPF0716 PROTEIN FXSA"/>
    <property type="match status" value="1"/>
</dbReference>
<dbReference type="EMBL" id="JAPYYP010000007">
    <property type="protein sequence ID" value="MDA5108270.1"/>
    <property type="molecule type" value="Genomic_DNA"/>
</dbReference>
<evidence type="ECO:0000256" key="1">
    <source>
        <dbReference type="SAM" id="Phobius"/>
    </source>
</evidence>
<feature type="transmembrane region" description="Helical" evidence="1">
    <location>
        <begin position="28"/>
        <end position="48"/>
    </location>
</feature>
<dbReference type="InterPro" id="IPR007313">
    <property type="entry name" value="FxsA"/>
</dbReference>
<organism evidence="2 3">
    <name type="scientific">Brevibacillus thermoruber</name>
    <dbReference type="NCBI Taxonomy" id="33942"/>
    <lineage>
        <taxon>Bacteria</taxon>
        <taxon>Bacillati</taxon>
        <taxon>Bacillota</taxon>
        <taxon>Bacilli</taxon>
        <taxon>Bacillales</taxon>
        <taxon>Paenibacillaceae</taxon>
        <taxon>Brevibacillus</taxon>
    </lineage>
</organism>
<feature type="transmembrane region" description="Helical" evidence="1">
    <location>
        <begin position="5"/>
        <end position="22"/>
    </location>
</feature>
<dbReference type="Pfam" id="PF04186">
    <property type="entry name" value="FxsA"/>
    <property type="match status" value="1"/>
</dbReference>
<dbReference type="Proteomes" id="UP001151071">
    <property type="component" value="Unassembled WGS sequence"/>
</dbReference>
<comment type="caution">
    <text evidence="2">The sequence shown here is derived from an EMBL/GenBank/DDBJ whole genome shotgun (WGS) entry which is preliminary data.</text>
</comment>
<keyword evidence="1" id="KW-0812">Transmembrane</keyword>
<accession>A0A9X3TPT7</accession>
<name>A0A9X3TPT7_9BACL</name>
<dbReference type="AlphaFoldDB" id="A0A9X3TPT7"/>
<dbReference type="RefSeq" id="WP_035288591.1">
    <property type="nucleotide sequence ID" value="NZ_JAPYYP010000007.1"/>
</dbReference>
<reference evidence="2" key="1">
    <citation type="submission" date="2022-12" db="EMBL/GenBank/DDBJ databases">
        <title>Draft genome sequence of the thermophilic strain Brevibacillus thermoruber HT42, isolated from Los Humeros, Puebla, Mexico, with biotechnological potential.</title>
        <authorList>
            <person name="Lara Sanchez J."/>
            <person name="Solis Palacios R."/>
            <person name="Bustos Baena A.S."/>
            <person name="Ruz Baez A.E."/>
            <person name="Espinosa Luna G."/>
            <person name="Oliart Ros R.M."/>
        </authorList>
    </citation>
    <scope>NUCLEOTIDE SEQUENCE</scope>
    <source>
        <strain evidence="2">HT42</strain>
    </source>
</reference>
<proteinExistence type="predicted"/>
<keyword evidence="3" id="KW-1185">Reference proteome</keyword>
<dbReference type="NCBIfam" id="NF008528">
    <property type="entry name" value="PRK11463.1-2"/>
    <property type="match status" value="1"/>
</dbReference>
<gene>
    <name evidence="2" type="primary">fxsA</name>
    <name evidence="2" type="ORF">O3V59_07845</name>
</gene>
<feature type="transmembrane region" description="Helical" evidence="1">
    <location>
        <begin position="69"/>
        <end position="89"/>
    </location>
</feature>
<evidence type="ECO:0000313" key="2">
    <source>
        <dbReference type="EMBL" id="MDA5108270.1"/>
    </source>
</evidence>